<reference evidence="2 3" key="1">
    <citation type="submission" date="2019-09" db="EMBL/GenBank/DDBJ databases">
        <title>Bird 10,000 Genomes (B10K) Project - Family phase.</title>
        <authorList>
            <person name="Zhang G."/>
        </authorList>
    </citation>
    <scope>NUCLEOTIDE SEQUENCE [LARGE SCALE GENOMIC DNA]</scope>
    <source>
        <strain evidence="2">B10K-DU-001-27</strain>
        <tissue evidence="2">Muscle</tissue>
    </source>
</reference>
<dbReference type="InterPro" id="IPR045206">
    <property type="entry name" value="Maestro_heat-like_prot"/>
</dbReference>
<dbReference type="InterPro" id="IPR055406">
    <property type="entry name" value="HEAT_Maestro"/>
</dbReference>
<feature type="non-terminal residue" evidence="2">
    <location>
        <position position="1"/>
    </location>
</feature>
<dbReference type="Pfam" id="PF23227">
    <property type="entry name" value="HEAT_MROH2B_C"/>
    <property type="match status" value="1"/>
</dbReference>
<dbReference type="Proteomes" id="UP000572325">
    <property type="component" value="Unassembled WGS sequence"/>
</dbReference>
<dbReference type="EMBL" id="VWZU01011317">
    <property type="protein sequence ID" value="NXI28046.1"/>
    <property type="molecule type" value="Genomic_DNA"/>
</dbReference>
<dbReference type="GO" id="GO:0005737">
    <property type="term" value="C:cytoplasm"/>
    <property type="evidence" value="ECO:0007669"/>
    <property type="project" value="TreeGrafter"/>
</dbReference>
<feature type="domain" description="Maestro/Maestro-like HEAT-repeats" evidence="1">
    <location>
        <begin position="3"/>
        <end position="112"/>
    </location>
</feature>
<evidence type="ECO:0000259" key="1">
    <source>
        <dbReference type="Pfam" id="PF23227"/>
    </source>
</evidence>
<keyword evidence="3" id="KW-1185">Reference proteome</keyword>
<protein>
    <submittedName>
        <fullName evidence="2">MROH5 protein</fullName>
    </submittedName>
</protein>
<dbReference type="AlphaFoldDB" id="A0A7K9RXV8"/>
<gene>
    <name evidence="2" type="primary">Mroh5</name>
    <name evidence="2" type="ORF">STEDEN_R12855</name>
</gene>
<proteinExistence type="predicted"/>
<dbReference type="SUPFAM" id="SSF48371">
    <property type="entry name" value="ARM repeat"/>
    <property type="match status" value="1"/>
</dbReference>
<evidence type="ECO:0000313" key="2">
    <source>
        <dbReference type="EMBL" id="NXI28046.1"/>
    </source>
</evidence>
<comment type="caution">
    <text evidence="2">The sequence shown here is derived from an EMBL/GenBank/DDBJ whole genome shotgun (WGS) entry which is preliminary data.</text>
</comment>
<accession>A0A7K9RXV8</accession>
<sequence length="112" mass="13190">QARKMKGLLPELLEFLGFWSWDISVMAMDTCCNVLEQLKKSEASSMAVKVVQRLWRLFDEEEDRVRERSICLFRDLLGKTVWRDMKAMRRNSWEVLVQLVLHMSDQAPSVAK</sequence>
<dbReference type="PANTHER" id="PTHR23120:SF42">
    <property type="entry name" value="MAESTRO HEAT-LIKE REPEAT FAMILY MEMBER 3"/>
    <property type="match status" value="1"/>
</dbReference>
<dbReference type="InterPro" id="IPR016024">
    <property type="entry name" value="ARM-type_fold"/>
</dbReference>
<organism evidence="2 3">
    <name type="scientific">Sterrhoptilus dennistouni</name>
    <dbReference type="NCBI Taxonomy" id="2585820"/>
    <lineage>
        <taxon>Eukaryota</taxon>
        <taxon>Metazoa</taxon>
        <taxon>Chordata</taxon>
        <taxon>Craniata</taxon>
        <taxon>Vertebrata</taxon>
        <taxon>Euteleostomi</taxon>
        <taxon>Archelosauria</taxon>
        <taxon>Archosauria</taxon>
        <taxon>Dinosauria</taxon>
        <taxon>Saurischia</taxon>
        <taxon>Theropoda</taxon>
        <taxon>Coelurosauria</taxon>
        <taxon>Aves</taxon>
        <taxon>Neognathae</taxon>
        <taxon>Neoaves</taxon>
        <taxon>Telluraves</taxon>
        <taxon>Australaves</taxon>
        <taxon>Passeriformes</taxon>
        <taxon>Sylvioidea</taxon>
        <taxon>Zosteropidae</taxon>
        <taxon>Sterrhoptilus</taxon>
    </lineage>
</organism>
<evidence type="ECO:0000313" key="3">
    <source>
        <dbReference type="Proteomes" id="UP000572325"/>
    </source>
</evidence>
<feature type="non-terminal residue" evidence="2">
    <location>
        <position position="112"/>
    </location>
</feature>
<dbReference type="PANTHER" id="PTHR23120">
    <property type="entry name" value="MAESTRO-RELATED HEAT DOMAIN-CONTAINING"/>
    <property type="match status" value="1"/>
</dbReference>
<name>A0A7K9RXV8_9PASS</name>